<organism evidence="1">
    <name type="scientific">Pontimicrobium sp. SW4</name>
    <dbReference type="NCBI Taxonomy" id="3153519"/>
    <lineage>
        <taxon>Bacteria</taxon>
        <taxon>Pseudomonadati</taxon>
        <taxon>Bacteroidota</taxon>
        <taxon>Flavobacteriia</taxon>
        <taxon>Flavobacteriales</taxon>
        <taxon>Flavobacteriaceae</taxon>
        <taxon>Pontimicrobium</taxon>
    </lineage>
</organism>
<evidence type="ECO:0000313" key="1">
    <source>
        <dbReference type="EMBL" id="XBG62580.1"/>
    </source>
</evidence>
<protein>
    <submittedName>
        <fullName evidence="1">Uncharacterized protein</fullName>
    </submittedName>
</protein>
<accession>A0AAU7BX93</accession>
<dbReference type="RefSeq" id="WP_347925901.1">
    <property type="nucleotide sequence ID" value="NZ_CP157199.1"/>
</dbReference>
<sequence>MVAEFYIIAESFEHNSNFTKEEIENKVKSLAQDFVYIKRYRDTNQLFVHPDIYNVNFIEDIPLLDLMFNEEIANKNLDRDVRLAIKKIIIESKETTCTSEEVIEVLLPEHDENKCHGLIGFNTVDSVEPEYQVVYNLNGWFQFRRHYLGLYPKDENFFLDECEKYFPNVVFHENNRNTIGAILDNFPKKIVYHLTALNDKFRESEDGIRHRTQVLDHFSGNCNLDETATLEGHAERKPYFTYDFRNDEKIMQPVCCEPHMKLSSSDVNGDNTYYQHRIYFHEGFENISNHKILVGHIGEHIKFE</sequence>
<dbReference type="AlphaFoldDB" id="A0AAU7BX93"/>
<dbReference type="EMBL" id="CP157199">
    <property type="protein sequence ID" value="XBG62580.1"/>
    <property type="molecule type" value="Genomic_DNA"/>
</dbReference>
<name>A0AAU7BX93_9FLAO</name>
<gene>
    <name evidence="1" type="ORF">ABGB03_06640</name>
</gene>
<proteinExistence type="predicted"/>
<reference evidence="1" key="1">
    <citation type="submission" date="2024-05" db="EMBL/GenBank/DDBJ databases">
        <title>Pontimicrobium maritimus sp. nov., isolated form sea water.</title>
        <authorList>
            <person name="Muhammad N."/>
            <person name="Vuong T.Q."/>
            <person name="Han H.L."/>
            <person name="Kim S.-G."/>
        </authorList>
    </citation>
    <scope>NUCLEOTIDE SEQUENCE</scope>
    <source>
        <strain evidence="1">SW4</strain>
    </source>
</reference>